<dbReference type="Proteomes" id="UP001165586">
    <property type="component" value="Unassembled WGS sequence"/>
</dbReference>
<organism evidence="1 2">
    <name type="scientific">Herbiconiux daphne</name>
    <dbReference type="NCBI Taxonomy" id="2970914"/>
    <lineage>
        <taxon>Bacteria</taxon>
        <taxon>Bacillati</taxon>
        <taxon>Actinomycetota</taxon>
        <taxon>Actinomycetes</taxon>
        <taxon>Micrococcales</taxon>
        <taxon>Microbacteriaceae</taxon>
        <taxon>Herbiconiux</taxon>
    </lineage>
</organism>
<keyword evidence="2" id="KW-1185">Reference proteome</keyword>
<sequence length="62" mass="6981">MAPVIEVTRDSLLARRSAILARLDLSESEFWAVNATRTLSSDEWEAKEELEEIEFLLGDVAS</sequence>
<dbReference type="RefSeq" id="WP_259536998.1">
    <property type="nucleotide sequence ID" value="NZ_JANLCJ010000001.1"/>
</dbReference>
<comment type="caution">
    <text evidence="1">The sequence shown here is derived from an EMBL/GenBank/DDBJ whole genome shotgun (WGS) entry which is preliminary data.</text>
</comment>
<protein>
    <submittedName>
        <fullName evidence="1">Uncharacterized protein</fullName>
    </submittedName>
</protein>
<name>A0ABT2GWU3_9MICO</name>
<evidence type="ECO:0000313" key="1">
    <source>
        <dbReference type="EMBL" id="MCS5732388.1"/>
    </source>
</evidence>
<proteinExistence type="predicted"/>
<accession>A0ABT2GWU3</accession>
<gene>
    <name evidence="1" type="ORF">N1032_01345</name>
</gene>
<reference evidence="1" key="1">
    <citation type="submission" date="2022-08" db="EMBL/GenBank/DDBJ databases">
        <authorList>
            <person name="Deng Y."/>
            <person name="Han X.-F."/>
            <person name="Zhang Y.-Q."/>
        </authorList>
    </citation>
    <scope>NUCLEOTIDE SEQUENCE</scope>
    <source>
        <strain evidence="1">CPCC 203386</strain>
    </source>
</reference>
<dbReference type="EMBL" id="JANLCJ010000001">
    <property type="protein sequence ID" value="MCS5732388.1"/>
    <property type="molecule type" value="Genomic_DNA"/>
</dbReference>
<evidence type="ECO:0000313" key="2">
    <source>
        <dbReference type="Proteomes" id="UP001165586"/>
    </source>
</evidence>